<dbReference type="InterPro" id="IPR002577">
    <property type="entry name" value="HTH_HxlR"/>
</dbReference>
<dbReference type="eggNOG" id="arCOG01057">
    <property type="taxonomic scope" value="Archaea"/>
</dbReference>
<dbReference type="InterPro" id="IPR036388">
    <property type="entry name" value="WH-like_DNA-bd_sf"/>
</dbReference>
<evidence type="ECO:0000256" key="2">
    <source>
        <dbReference type="ARBA" id="ARBA00023125"/>
    </source>
</evidence>
<dbReference type="PANTHER" id="PTHR33204">
    <property type="entry name" value="TRANSCRIPTIONAL REGULATOR, MARR FAMILY"/>
    <property type="match status" value="1"/>
</dbReference>
<dbReference type="GO" id="GO:0003677">
    <property type="term" value="F:DNA binding"/>
    <property type="evidence" value="ECO:0007669"/>
    <property type="project" value="UniProtKB-KW"/>
</dbReference>
<dbReference type="Proteomes" id="UP000010469">
    <property type="component" value="Chromosome"/>
</dbReference>
<dbReference type="SUPFAM" id="SSF46785">
    <property type="entry name" value="Winged helix' DNA-binding domain"/>
    <property type="match status" value="1"/>
</dbReference>
<proteinExistence type="predicted"/>
<dbReference type="Pfam" id="PF01638">
    <property type="entry name" value="HxlR"/>
    <property type="match status" value="1"/>
</dbReference>
<keyword evidence="6" id="KW-1185">Reference proteome</keyword>
<evidence type="ECO:0000259" key="4">
    <source>
        <dbReference type="PROSITE" id="PS51118"/>
    </source>
</evidence>
<keyword evidence="1" id="KW-0805">Transcription regulation</keyword>
<dbReference type="OrthoDB" id="10490at2157"/>
<dbReference type="InParanoid" id="L0ACS5"/>
<feature type="domain" description="HTH hxlR-type" evidence="4">
    <location>
        <begin position="6"/>
        <end position="106"/>
    </location>
</feature>
<dbReference type="InterPro" id="IPR036390">
    <property type="entry name" value="WH_DNA-bd_sf"/>
</dbReference>
<keyword evidence="2" id="KW-0238">DNA-binding</keyword>
<evidence type="ECO:0000313" key="5">
    <source>
        <dbReference type="EMBL" id="AFZ70947.1"/>
    </source>
</evidence>
<dbReference type="GeneID" id="14212490"/>
<name>L0ACS5_CALLD</name>
<dbReference type="STRING" id="1056495.Calag_1230"/>
<evidence type="ECO:0000313" key="6">
    <source>
        <dbReference type="Proteomes" id="UP000010469"/>
    </source>
</evidence>
<dbReference type="KEGG" id="clg:Calag_1230"/>
<dbReference type="RefSeq" id="WP_015232844.1">
    <property type="nucleotide sequence ID" value="NC_019791.1"/>
</dbReference>
<gene>
    <name evidence="5" type="ordered locus">Calag_1230</name>
</gene>
<reference evidence="6" key="1">
    <citation type="submission" date="2012-03" db="EMBL/GenBank/DDBJ databases">
        <title>Complete genome of Caldisphaera lagunensis DSM 15908.</title>
        <authorList>
            <person name="Lucas S."/>
            <person name="Copeland A."/>
            <person name="Lapidus A."/>
            <person name="Glavina del Rio T."/>
            <person name="Dalin E."/>
            <person name="Tice H."/>
            <person name="Bruce D."/>
            <person name="Goodwin L."/>
            <person name="Pitluck S."/>
            <person name="Peters L."/>
            <person name="Mikhailova N."/>
            <person name="Teshima H."/>
            <person name="Kyrpides N."/>
            <person name="Mavromatis K."/>
            <person name="Ivanova N."/>
            <person name="Brettin T."/>
            <person name="Detter J.C."/>
            <person name="Han C."/>
            <person name="Larimer F."/>
            <person name="Land M."/>
            <person name="Hauser L."/>
            <person name="Markowitz V."/>
            <person name="Cheng J.-F."/>
            <person name="Hugenholtz P."/>
            <person name="Woyke T."/>
            <person name="Wu D."/>
            <person name="Spring S."/>
            <person name="Schroeder M."/>
            <person name="Brambilla E."/>
            <person name="Klenk H.-P."/>
            <person name="Eisen J.A."/>
        </authorList>
    </citation>
    <scope>NUCLEOTIDE SEQUENCE [LARGE SCALE GENOMIC DNA]</scope>
    <source>
        <strain evidence="6">DSM 15908 / JCM 11604 / IC-154</strain>
    </source>
</reference>
<keyword evidence="3" id="KW-0804">Transcription</keyword>
<accession>L0ACS5</accession>
<organism evidence="5 6">
    <name type="scientific">Caldisphaera lagunensis (strain DSM 15908 / JCM 11604 / ANMR 0165 / IC-154)</name>
    <dbReference type="NCBI Taxonomy" id="1056495"/>
    <lineage>
        <taxon>Archaea</taxon>
        <taxon>Thermoproteota</taxon>
        <taxon>Thermoprotei</taxon>
        <taxon>Acidilobales</taxon>
        <taxon>Caldisphaeraceae</taxon>
        <taxon>Caldisphaera</taxon>
    </lineage>
</organism>
<dbReference type="PANTHER" id="PTHR33204:SF18">
    <property type="entry name" value="TRANSCRIPTIONAL REGULATORY PROTEIN"/>
    <property type="match status" value="1"/>
</dbReference>
<sequence>MSQDKCELTQNLWEKLAKKWTLAVVYNLGKSNGSGFNELKNNIGNISPSSLVERLTELESMGIIKREVIPNKPPRVLYKLTKKGEELYNILDQLVSWYLKNSEVIIGNKEIA</sequence>
<protein>
    <submittedName>
        <fullName evidence="5">Putative transcriptional regulator</fullName>
    </submittedName>
</protein>
<dbReference type="PROSITE" id="PS51118">
    <property type="entry name" value="HTH_HXLR"/>
    <property type="match status" value="1"/>
</dbReference>
<evidence type="ECO:0000256" key="3">
    <source>
        <dbReference type="ARBA" id="ARBA00023163"/>
    </source>
</evidence>
<dbReference type="HOGENOM" id="CLU_111585_5_3_2"/>
<dbReference type="EMBL" id="CP003378">
    <property type="protein sequence ID" value="AFZ70947.1"/>
    <property type="molecule type" value="Genomic_DNA"/>
</dbReference>
<evidence type="ECO:0000256" key="1">
    <source>
        <dbReference type="ARBA" id="ARBA00023015"/>
    </source>
</evidence>
<dbReference type="AlphaFoldDB" id="L0ACS5"/>
<dbReference type="Gene3D" id="1.10.10.10">
    <property type="entry name" value="Winged helix-like DNA-binding domain superfamily/Winged helix DNA-binding domain"/>
    <property type="match status" value="1"/>
</dbReference>